<comment type="similarity">
    <text evidence="2 10">Belongs to the mitochondrial carrier (TC 2.A.29) family.</text>
</comment>
<keyword evidence="4 9" id="KW-0812">Transmembrane</keyword>
<evidence type="ECO:0000256" key="3">
    <source>
        <dbReference type="ARBA" id="ARBA00022448"/>
    </source>
</evidence>
<dbReference type="Proteomes" id="UP001212841">
    <property type="component" value="Unassembled WGS sequence"/>
</dbReference>
<organism evidence="11 12">
    <name type="scientific">Rhizophlyctis rosea</name>
    <dbReference type="NCBI Taxonomy" id="64517"/>
    <lineage>
        <taxon>Eukaryota</taxon>
        <taxon>Fungi</taxon>
        <taxon>Fungi incertae sedis</taxon>
        <taxon>Chytridiomycota</taxon>
        <taxon>Chytridiomycota incertae sedis</taxon>
        <taxon>Chytridiomycetes</taxon>
        <taxon>Rhizophlyctidales</taxon>
        <taxon>Rhizophlyctidaceae</taxon>
        <taxon>Rhizophlyctis</taxon>
    </lineage>
</organism>
<keyword evidence="8 9" id="KW-0472">Membrane</keyword>
<evidence type="ECO:0000256" key="4">
    <source>
        <dbReference type="ARBA" id="ARBA00022692"/>
    </source>
</evidence>
<dbReference type="InterPro" id="IPR050567">
    <property type="entry name" value="Mitochondrial_Carrier"/>
</dbReference>
<dbReference type="AlphaFoldDB" id="A0AAD5SK51"/>
<evidence type="ECO:0000256" key="9">
    <source>
        <dbReference type="PROSITE-ProRule" id="PRU00282"/>
    </source>
</evidence>
<dbReference type="GO" id="GO:1990575">
    <property type="term" value="P:mitochondrial L-ornithine transmembrane transport"/>
    <property type="evidence" value="ECO:0007669"/>
    <property type="project" value="TreeGrafter"/>
</dbReference>
<accession>A0AAD5SK51</accession>
<dbReference type="SUPFAM" id="SSF103506">
    <property type="entry name" value="Mitochondrial carrier"/>
    <property type="match status" value="1"/>
</dbReference>
<keyword evidence="6" id="KW-1133">Transmembrane helix</keyword>
<dbReference type="InterPro" id="IPR023395">
    <property type="entry name" value="MCP_dom_sf"/>
</dbReference>
<dbReference type="EMBL" id="JADGJD010000020">
    <property type="protein sequence ID" value="KAJ3056795.1"/>
    <property type="molecule type" value="Genomic_DNA"/>
</dbReference>
<dbReference type="GO" id="GO:0031966">
    <property type="term" value="C:mitochondrial membrane"/>
    <property type="evidence" value="ECO:0007669"/>
    <property type="project" value="UniProtKB-SubCell"/>
</dbReference>
<dbReference type="InterPro" id="IPR018108">
    <property type="entry name" value="MCP_transmembrane"/>
</dbReference>
<feature type="repeat" description="Solcar" evidence="9">
    <location>
        <begin position="212"/>
        <end position="301"/>
    </location>
</feature>
<comment type="caution">
    <text evidence="11">The sequence shown here is derived from an EMBL/GenBank/DDBJ whole genome shotgun (WGS) entry which is preliminary data.</text>
</comment>
<dbReference type="Gene3D" id="1.50.40.10">
    <property type="entry name" value="Mitochondrial carrier domain"/>
    <property type="match status" value="2"/>
</dbReference>
<dbReference type="FunFam" id="1.50.40.10:FF:000388">
    <property type="entry name" value="Mitochondrial amino acid carrier"/>
    <property type="match status" value="1"/>
</dbReference>
<dbReference type="GO" id="GO:0000064">
    <property type="term" value="F:L-ornithine transmembrane transporter activity"/>
    <property type="evidence" value="ECO:0007669"/>
    <property type="project" value="TreeGrafter"/>
</dbReference>
<comment type="subcellular location">
    <subcellularLocation>
        <location evidence="1">Mitochondrion membrane</location>
        <topology evidence="1">Multi-pass membrane protein</topology>
    </subcellularLocation>
</comment>
<proteinExistence type="inferred from homology"/>
<feature type="repeat" description="Solcar" evidence="9">
    <location>
        <begin position="116"/>
        <end position="200"/>
    </location>
</feature>
<gene>
    <name evidence="11" type="primary">YMC2</name>
    <name evidence="11" type="ORF">HK097_004059</name>
</gene>
<dbReference type="PROSITE" id="PS50920">
    <property type="entry name" value="SOLCAR"/>
    <property type="match status" value="3"/>
</dbReference>
<evidence type="ECO:0000256" key="7">
    <source>
        <dbReference type="ARBA" id="ARBA00023128"/>
    </source>
</evidence>
<evidence type="ECO:0000256" key="8">
    <source>
        <dbReference type="ARBA" id="ARBA00023136"/>
    </source>
</evidence>
<name>A0AAD5SK51_9FUNG</name>
<feature type="repeat" description="Solcar" evidence="9">
    <location>
        <begin position="10"/>
        <end position="97"/>
    </location>
</feature>
<evidence type="ECO:0000313" key="11">
    <source>
        <dbReference type="EMBL" id="KAJ3056795.1"/>
    </source>
</evidence>
<evidence type="ECO:0000256" key="1">
    <source>
        <dbReference type="ARBA" id="ARBA00004225"/>
    </source>
</evidence>
<dbReference type="PANTHER" id="PTHR45624">
    <property type="entry name" value="MITOCHONDRIAL BASIC AMINO ACIDS TRANSPORTER-RELATED"/>
    <property type="match status" value="1"/>
</dbReference>
<evidence type="ECO:0000256" key="2">
    <source>
        <dbReference type="ARBA" id="ARBA00006375"/>
    </source>
</evidence>
<evidence type="ECO:0000256" key="5">
    <source>
        <dbReference type="ARBA" id="ARBA00022737"/>
    </source>
</evidence>
<dbReference type="Pfam" id="PF00153">
    <property type="entry name" value="Mito_carr"/>
    <property type="match status" value="3"/>
</dbReference>
<sequence>MASDTKNKASQTAQELFAGSMGGVVQVLVGQPFDTVKVRLQTQSAENPQYSGLSDCVKKTIKNEGFAGFYKGTLTPLIGVGACVSIQFAALEYVKRLFASRNRANGHADPNYLSHGQLFLAGASSGIANSVVSGPVEGIRSRLQVQSGPNAQYSGPWDLVKQATKQCGFGAVYKGQAITMCRESLGYGMYFSSYEWLMQRTMQMEGKRRDQVEMWKQCLFGAMAGYSLWIAAYPVDVVKSKIQTDHFDPAKSRYKSILDCVRKTFARDGIAGFYRGFWVCMLRAGPVNAATFVAYEVTMNMIGR</sequence>
<evidence type="ECO:0000256" key="6">
    <source>
        <dbReference type="ARBA" id="ARBA00022989"/>
    </source>
</evidence>
<keyword evidence="7" id="KW-0496">Mitochondrion</keyword>
<reference evidence="11" key="1">
    <citation type="submission" date="2020-05" db="EMBL/GenBank/DDBJ databases">
        <title>Phylogenomic resolution of chytrid fungi.</title>
        <authorList>
            <person name="Stajich J.E."/>
            <person name="Amses K."/>
            <person name="Simmons R."/>
            <person name="Seto K."/>
            <person name="Myers J."/>
            <person name="Bonds A."/>
            <person name="Quandt C.A."/>
            <person name="Barry K."/>
            <person name="Liu P."/>
            <person name="Grigoriev I."/>
            <person name="Longcore J.E."/>
            <person name="James T.Y."/>
        </authorList>
    </citation>
    <scope>NUCLEOTIDE SEQUENCE</scope>
    <source>
        <strain evidence="11">JEL0318</strain>
    </source>
</reference>
<evidence type="ECO:0000256" key="10">
    <source>
        <dbReference type="RuleBase" id="RU000488"/>
    </source>
</evidence>
<dbReference type="PANTHER" id="PTHR45624:SF12">
    <property type="entry name" value="MITOCHONDRIAL ORNITHINE TRANSPORTER 1"/>
    <property type="match status" value="1"/>
</dbReference>
<keyword evidence="12" id="KW-1185">Reference proteome</keyword>
<keyword evidence="5" id="KW-0677">Repeat</keyword>
<keyword evidence="3 10" id="KW-0813">Transport</keyword>
<evidence type="ECO:0000313" key="12">
    <source>
        <dbReference type="Proteomes" id="UP001212841"/>
    </source>
</evidence>
<protein>
    <submittedName>
        <fullName evidence="11">Mitochondrial carrier protein ymc2</fullName>
    </submittedName>
</protein>